<dbReference type="EMBL" id="CP002364">
    <property type="protein sequence ID" value="ADW17816.1"/>
    <property type="molecule type" value="Genomic_DNA"/>
</dbReference>
<dbReference type="Proteomes" id="UP000006365">
    <property type="component" value="Chromosome"/>
</dbReference>
<feature type="region of interest" description="Disordered" evidence="1">
    <location>
        <begin position="156"/>
        <end position="182"/>
    </location>
</feature>
<dbReference type="KEGG" id="dpr:Despr_1664"/>
<dbReference type="RefSeq" id="WP_015724357.1">
    <property type="nucleotide sequence ID" value="NC_014972.1"/>
</dbReference>
<reference evidence="2 3" key="1">
    <citation type="journal article" date="2011" name="Stand. Genomic Sci.">
        <title>Complete genome sequence of Desulfobulbus propionicus type strain (1pr3).</title>
        <authorList>
            <person name="Pagani I."/>
            <person name="Lapidus A."/>
            <person name="Nolan M."/>
            <person name="Lucas S."/>
            <person name="Hammon N."/>
            <person name="Deshpande S."/>
            <person name="Cheng J.F."/>
            <person name="Chertkov O."/>
            <person name="Davenport K."/>
            <person name="Tapia R."/>
            <person name="Han C."/>
            <person name="Goodwin L."/>
            <person name="Pitluck S."/>
            <person name="Liolios K."/>
            <person name="Mavromatis K."/>
            <person name="Ivanova N."/>
            <person name="Mikhailova N."/>
            <person name="Pati A."/>
            <person name="Chen A."/>
            <person name="Palaniappan K."/>
            <person name="Land M."/>
            <person name="Hauser L."/>
            <person name="Chang Y.J."/>
            <person name="Jeffries C.D."/>
            <person name="Detter J.C."/>
            <person name="Brambilla E."/>
            <person name="Kannan K.P."/>
            <person name="Djao O.D."/>
            <person name="Rohde M."/>
            <person name="Pukall R."/>
            <person name="Spring S."/>
            <person name="Goker M."/>
            <person name="Sikorski J."/>
            <person name="Woyke T."/>
            <person name="Bristow J."/>
            <person name="Eisen J.A."/>
            <person name="Markowitz V."/>
            <person name="Hugenholtz P."/>
            <person name="Kyrpides N.C."/>
            <person name="Klenk H.P."/>
        </authorList>
    </citation>
    <scope>NUCLEOTIDE SEQUENCE [LARGE SCALE GENOMIC DNA]</scope>
    <source>
        <strain evidence="3">ATCC 33891 / DSM 2032 / 1pr3</strain>
    </source>
</reference>
<protein>
    <submittedName>
        <fullName evidence="2">Uncharacterized protein</fullName>
    </submittedName>
</protein>
<accession>A0A7U4DP59</accession>
<evidence type="ECO:0000313" key="3">
    <source>
        <dbReference type="Proteomes" id="UP000006365"/>
    </source>
</evidence>
<sequence>MKKSQQPTITATDDFEDLTLFANESFDTQDVDLFEFTSEESSPLTRLKSIILSLDWEINDEILQELADELDNLQSMWQGDKVAEVYLQGLSKIGSYIRTKGAYAHPNSIKLLLTFFYNFEKIISSEQITGEQITQLLKGDIRKFKILQYQINQSEDSSIPPVESTFEPSPPTPDITAPSTEPSSAKQLKAAILSLDWEVTNDSLAQFHTTLASCHQLMADNKPALVLLQGLQALGDYIAEERADAHPEAFTLLHSFNEGLEQVTRTDGQRLDQASIQDLLVDRVNRLNTLKMLITAPVAPPVDEHFIDEVVEEISTAAHQDETASERPSLTVEASPVDALSQEALTIDRDLQLPGDASATDDLEAEIDTLFALNATPAMETADLQYPDEILPPEAIHPVDDELADDFIEAHLSANRGLMPALSDIDGQSEYPQERSVGDLPMESDLAEQLDVLFAETDGQEYAEPASSSVPLEDGVAASEFNENEPIAALADIDIDEQAPFGTALPTEDLFVLEAEESDHDQQSLDIEGTLDKFFAEGEEEPQLSMIADTVDEEFGQPLAFEEEGGLHAALTDIPARQGAEQEEPVLSFEFAPADEISFDEHQPIVALADAEPPPDQFALEASGGEDDQNSLDLQNKLDSFFADVAEEPAETVAEEPDGEAIEQLTLADQEISPSALADIPEELGFEEEETPLEVVPIAEIEEKLDFFFGTEAEEPDVEGETSLDAALASMAETAPAITPALQEIVSSAVPEEEEDALAAIANVDLPETELEEALDLFFDAEQEETKKELEPLAADELTEALEAATLGDGVIGTLDDDKQMHLAALGALLPLVVRTPSREKMAEAAEMIATLHQAGLSSEQTALLRLLESVVSMLMRLPAHDNAATEKLVNYLYEQLLRPSCPPDVLPNAINRFTGWLQQASSLMPLVPAVTASDEGSKEQEPSFTYTAKDLYFELAALRGQIKEEFANVRHALKHHH</sequence>
<name>A0A7U4DP59_DESPD</name>
<evidence type="ECO:0000256" key="1">
    <source>
        <dbReference type="SAM" id="MobiDB-lite"/>
    </source>
</evidence>
<keyword evidence="3" id="KW-1185">Reference proteome</keyword>
<evidence type="ECO:0000313" key="2">
    <source>
        <dbReference type="EMBL" id="ADW17816.1"/>
    </source>
</evidence>
<gene>
    <name evidence="2" type="ordered locus">Despr_1664</name>
</gene>
<proteinExistence type="predicted"/>
<dbReference type="AlphaFoldDB" id="A0A7U4DP59"/>
<organism evidence="2 3">
    <name type="scientific">Desulfobulbus propionicus (strain ATCC 33891 / DSM 2032 / VKM B-1956 / 1pr3)</name>
    <dbReference type="NCBI Taxonomy" id="577650"/>
    <lineage>
        <taxon>Bacteria</taxon>
        <taxon>Pseudomonadati</taxon>
        <taxon>Thermodesulfobacteriota</taxon>
        <taxon>Desulfobulbia</taxon>
        <taxon>Desulfobulbales</taxon>
        <taxon>Desulfobulbaceae</taxon>
        <taxon>Desulfobulbus</taxon>
    </lineage>
</organism>